<gene>
    <name evidence="4" type="ORF">HLH33_17825</name>
</gene>
<evidence type="ECO:0000256" key="1">
    <source>
        <dbReference type="SAM" id="Coils"/>
    </source>
</evidence>
<keyword evidence="2" id="KW-0812">Transmembrane</keyword>
<dbReference type="PANTHER" id="PTHR30386:SF28">
    <property type="entry name" value="EXPORTED PROTEIN"/>
    <property type="match status" value="1"/>
</dbReference>
<dbReference type="InterPro" id="IPR058982">
    <property type="entry name" value="Beta-barrel_AprE"/>
</dbReference>
<feature type="coiled-coil region" evidence="1">
    <location>
        <begin position="243"/>
        <end position="270"/>
    </location>
</feature>
<dbReference type="Gene3D" id="2.40.50.100">
    <property type="match status" value="1"/>
</dbReference>
<dbReference type="Proteomes" id="UP000550787">
    <property type="component" value="Unassembled WGS sequence"/>
</dbReference>
<evidence type="ECO:0000259" key="3">
    <source>
        <dbReference type="Pfam" id="PF26002"/>
    </source>
</evidence>
<dbReference type="InterPro" id="IPR050739">
    <property type="entry name" value="MFP"/>
</dbReference>
<evidence type="ECO:0000313" key="5">
    <source>
        <dbReference type="Proteomes" id="UP000550787"/>
    </source>
</evidence>
<keyword evidence="2" id="KW-0472">Membrane</keyword>
<keyword evidence="1" id="KW-0175">Coiled coil</keyword>
<proteinExistence type="predicted"/>
<sequence>MSEGASRPLFRAEALKWRQESWIGSVQLVEPISGRIASLCTILLVAIVVVYVAFGTYTRRIHANGLMLPPAGLVVAEAGGGGIVTAAPAQEGAHVQAGQRLFTLDVETWSDAGPTGKQSLENLVAERDLLTARRALLGEDAPVELASFRDQLSVLEKQQGMLGEQASRDNASLPLVERAMDEMRTAVGTHLVTESQFQSQLYTYVQFMNTHSQTLRTLVETGGRISDLKYKIDRHAYKIDEDLNDIDVRLADLKRQIAQARGQAETVIDAAVSGTMDGIRASIGQRVSAGQPLASILPDDATLLAELYVDSRAVGFVRPRQRVLLKYAAYPFQRFGLYEGTVVEVTKAPLPGRSGYPTNDGSNGASPAQQGEVYRIRVRPDQPSVVAYGQHERLMPGMAVEAEIAIDSRRLYQWLFDPVVSMSATLKSVAGQPAPRPAR</sequence>
<organism evidence="4 5">
    <name type="scientific">Gluconacetobacter diazotrophicus</name>
    <name type="common">Acetobacter diazotrophicus</name>
    <dbReference type="NCBI Taxonomy" id="33996"/>
    <lineage>
        <taxon>Bacteria</taxon>
        <taxon>Pseudomonadati</taxon>
        <taxon>Pseudomonadota</taxon>
        <taxon>Alphaproteobacteria</taxon>
        <taxon>Acetobacterales</taxon>
        <taxon>Acetobacteraceae</taxon>
        <taxon>Gluconacetobacter</taxon>
    </lineage>
</organism>
<feature type="transmembrane region" description="Helical" evidence="2">
    <location>
        <begin position="36"/>
        <end position="57"/>
    </location>
</feature>
<reference evidence="4 5" key="1">
    <citation type="submission" date="2020-04" db="EMBL/GenBank/DDBJ databases">
        <title>Description of novel Gluconacetobacter.</title>
        <authorList>
            <person name="Sombolestani A."/>
        </authorList>
    </citation>
    <scope>NUCLEOTIDE SEQUENCE [LARGE SCALE GENOMIC DNA]</scope>
    <source>
        <strain evidence="4 5">LMG 7603</strain>
    </source>
</reference>
<keyword evidence="2" id="KW-1133">Transmembrane helix</keyword>
<comment type="caution">
    <text evidence="4">The sequence shown here is derived from an EMBL/GenBank/DDBJ whole genome shotgun (WGS) entry which is preliminary data.</text>
</comment>
<name>A0A7W4I8C0_GLUDI</name>
<dbReference type="Pfam" id="PF26002">
    <property type="entry name" value="Beta-barrel_AprE"/>
    <property type="match status" value="1"/>
</dbReference>
<feature type="domain" description="AprE-like beta-barrel" evidence="3">
    <location>
        <begin position="303"/>
        <end position="405"/>
    </location>
</feature>
<accession>A0A7W4I8C0</accession>
<dbReference type="AlphaFoldDB" id="A0A7W4I8C0"/>
<evidence type="ECO:0000313" key="4">
    <source>
        <dbReference type="EMBL" id="MBB2158132.1"/>
    </source>
</evidence>
<dbReference type="EMBL" id="JABEQG010000059">
    <property type="protein sequence ID" value="MBB2158132.1"/>
    <property type="molecule type" value="Genomic_DNA"/>
</dbReference>
<dbReference type="RefSeq" id="WP_183116575.1">
    <property type="nucleotide sequence ID" value="NZ_JABEQG010000059.1"/>
</dbReference>
<protein>
    <submittedName>
        <fullName evidence="4">HlyD family efflux transporter periplasmic adaptor subunit</fullName>
    </submittedName>
</protein>
<dbReference type="PRINTS" id="PR01490">
    <property type="entry name" value="RTXTOXIND"/>
</dbReference>
<evidence type="ECO:0000256" key="2">
    <source>
        <dbReference type="SAM" id="Phobius"/>
    </source>
</evidence>
<dbReference type="Gene3D" id="2.40.30.170">
    <property type="match status" value="1"/>
</dbReference>
<dbReference type="PANTHER" id="PTHR30386">
    <property type="entry name" value="MEMBRANE FUSION SUBUNIT OF EMRAB-TOLC MULTIDRUG EFFLUX PUMP"/>
    <property type="match status" value="1"/>
</dbReference>